<protein>
    <recommendedName>
        <fullName evidence="2">RING-type domain-containing protein</fullName>
    </recommendedName>
</protein>
<dbReference type="OrthoDB" id="850699at2759"/>
<reference evidence="3" key="2">
    <citation type="journal article" date="2023" name="Plants (Basel)">
        <title>Annotation of the Turnera subulata (Passifloraceae) Draft Genome Reveals the S-Locus Evolved after the Divergence of Turneroideae from Passifloroideae in a Stepwise Manner.</title>
        <authorList>
            <person name="Henning P.M."/>
            <person name="Roalson E.H."/>
            <person name="Mir W."/>
            <person name="McCubbin A.G."/>
            <person name="Shore J.S."/>
        </authorList>
    </citation>
    <scope>NUCLEOTIDE SEQUENCE</scope>
    <source>
        <strain evidence="3">F60SS</strain>
    </source>
</reference>
<evidence type="ECO:0000313" key="4">
    <source>
        <dbReference type="Proteomes" id="UP001141552"/>
    </source>
</evidence>
<evidence type="ECO:0000259" key="2">
    <source>
        <dbReference type="PROSITE" id="PS50089"/>
    </source>
</evidence>
<dbReference type="InterPro" id="IPR013083">
    <property type="entry name" value="Znf_RING/FYVE/PHD"/>
</dbReference>
<dbReference type="GO" id="GO:0006511">
    <property type="term" value="P:ubiquitin-dependent protein catabolic process"/>
    <property type="evidence" value="ECO:0007669"/>
    <property type="project" value="TreeGrafter"/>
</dbReference>
<evidence type="ECO:0000313" key="3">
    <source>
        <dbReference type="EMBL" id="KAJ4844260.1"/>
    </source>
</evidence>
<dbReference type="EMBL" id="JAKUCV010002003">
    <property type="protein sequence ID" value="KAJ4844260.1"/>
    <property type="molecule type" value="Genomic_DNA"/>
</dbReference>
<name>A0A9Q0JKN4_9ROSI</name>
<keyword evidence="1" id="KW-0863">Zinc-finger</keyword>
<evidence type="ECO:0000256" key="1">
    <source>
        <dbReference type="PROSITE-ProRule" id="PRU00175"/>
    </source>
</evidence>
<organism evidence="3 4">
    <name type="scientific">Turnera subulata</name>
    <dbReference type="NCBI Taxonomy" id="218843"/>
    <lineage>
        <taxon>Eukaryota</taxon>
        <taxon>Viridiplantae</taxon>
        <taxon>Streptophyta</taxon>
        <taxon>Embryophyta</taxon>
        <taxon>Tracheophyta</taxon>
        <taxon>Spermatophyta</taxon>
        <taxon>Magnoliopsida</taxon>
        <taxon>eudicotyledons</taxon>
        <taxon>Gunneridae</taxon>
        <taxon>Pentapetalae</taxon>
        <taxon>rosids</taxon>
        <taxon>fabids</taxon>
        <taxon>Malpighiales</taxon>
        <taxon>Passifloraceae</taxon>
        <taxon>Turnera</taxon>
    </lineage>
</organism>
<dbReference type="Pfam" id="PF13639">
    <property type="entry name" value="zf-RING_2"/>
    <property type="match status" value="1"/>
</dbReference>
<dbReference type="Gene3D" id="3.30.40.10">
    <property type="entry name" value="Zinc/RING finger domain, C3HC4 (zinc finger)"/>
    <property type="match status" value="1"/>
</dbReference>
<dbReference type="GO" id="GO:0008270">
    <property type="term" value="F:zinc ion binding"/>
    <property type="evidence" value="ECO:0007669"/>
    <property type="project" value="UniProtKB-KW"/>
</dbReference>
<dbReference type="PANTHER" id="PTHR22765">
    <property type="entry name" value="RING FINGER AND PROTEASE ASSOCIATED DOMAIN-CONTAINING"/>
    <property type="match status" value="1"/>
</dbReference>
<dbReference type="InterPro" id="IPR001841">
    <property type="entry name" value="Znf_RING"/>
</dbReference>
<comment type="caution">
    <text evidence="3">The sequence shown here is derived from an EMBL/GenBank/DDBJ whole genome shotgun (WGS) entry which is preliminary data.</text>
</comment>
<dbReference type="Proteomes" id="UP001141552">
    <property type="component" value="Unassembled WGS sequence"/>
</dbReference>
<dbReference type="GO" id="GO:0061630">
    <property type="term" value="F:ubiquitin protein ligase activity"/>
    <property type="evidence" value="ECO:0007669"/>
    <property type="project" value="TreeGrafter"/>
</dbReference>
<keyword evidence="4" id="KW-1185">Reference proteome</keyword>
<proteinExistence type="predicted"/>
<dbReference type="AlphaFoldDB" id="A0A9Q0JKN4"/>
<dbReference type="PROSITE" id="PS50089">
    <property type="entry name" value="ZF_RING_2"/>
    <property type="match status" value="1"/>
</dbReference>
<keyword evidence="1" id="KW-0479">Metal-binding</keyword>
<dbReference type="PANTHER" id="PTHR22765:SF411">
    <property type="entry name" value="OS02G0248440 PROTEIN"/>
    <property type="match status" value="1"/>
</dbReference>
<keyword evidence="1" id="KW-0862">Zinc</keyword>
<sequence length="179" mass="20597">MCDIISHEDFARQEQPAAWEQVDPITDPDKEPEGDAFFVSFYYIEEEEEGYEDEVKEIWSFRVDREKFASSPSIASELLSCTSIPSKSHTPDFLQTISTFAFGLPSTKRHMVVTFREADEGLEKVVLESVKLCAICLDEMQVGLEALRLPCLHVYHEDCILLWLARRDHCPTCRYQLPS</sequence>
<dbReference type="SMART" id="SM00184">
    <property type="entry name" value="RING"/>
    <property type="match status" value="1"/>
</dbReference>
<accession>A0A9Q0JKN4</accession>
<dbReference type="SUPFAM" id="SSF57850">
    <property type="entry name" value="RING/U-box"/>
    <property type="match status" value="1"/>
</dbReference>
<gene>
    <name evidence="3" type="ORF">Tsubulata_041354</name>
</gene>
<dbReference type="InterPro" id="IPR051826">
    <property type="entry name" value="E3_ubiquitin-ligase_domain"/>
</dbReference>
<reference evidence="3" key="1">
    <citation type="submission" date="2022-02" db="EMBL/GenBank/DDBJ databases">
        <authorList>
            <person name="Henning P.M."/>
            <person name="McCubbin A.G."/>
            <person name="Shore J.S."/>
        </authorList>
    </citation>
    <scope>NUCLEOTIDE SEQUENCE</scope>
    <source>
        <strain evidence="3">F60SS</strain>
        <tissue evidence="3">Leaves</tissue>
    </source>
</reference>
<feature type="domain" description="RING-type" evidence="2">
    <location>
        <begin position="133"/>
        <end position="174"/>
    </location>
</feature>